<organism evidence="1 2">
    <name type="scientific">Ditylenchus dipsaci</name>
    <dbReference type="NCBI Taxonomy" id="166011"/>
    <lineage>
        <taxon>Eukaryota</taxon>
        <taxon>Metazoa</taxon>
        <taxon>Ecdysozoa</taxon>
        <taxon>Nematoda</taxon>
        <taxon>Chromadorea</taxon>
        <taxon>Rhabditida</taxon>
        <taxon>Tylenchina</taxon>
        <taxon>Tylenchomorpha</taxon>
        <taxon>Sphaerularioidea</taxon>
        <taxon>Anguinidae</taxon>
        <taxon>Anguininae</taxon>
        <taxon>Ditylenchus</taxon>
    </lineage>
</organism>
<dbReference type="AlphaFoldDB" id="A0A915DSI4"/>
<reference evidence="2" key="1">
    <citation type="submission" date="2022-11" db="UniProtKB">
        <authorList>
            <consortium name="WormBaseParasite"/>
        </authorList>
    </citation>
    <scope>IDENTIFICATION</scope>
</reference>
<protein>
    <submittedName>
        <fullName evidence="2">Uncharacterized protein</fullName>
    </submittedName>
</protein>
<evidence type="ECO:0000313" key="2">
    <source>
        <dbReference type="WBParaSite" id="jg23066"/>
    </source>
</evidence>
<accession>A0A915DSI4</accession>
<dbReference type="WBParaSite" id="jg23066">
    <property type="protein sequence ID" value="jg23066"/>
    <property type="gene ID" value="jg23066"/>
</dbReference>
<name>A0A915DSI4_9BILA</name>
<keyword evidence="1" id="KW-1185">Reference proteome</keyword>
<sequence length="88" mass="10444">MTSVANKKDSCQRLDPLLLFARYQMDRFSAVIRRNRPEDRRCLPRCEFCDNAADFDPPQLAFIWESRRSAEIYVAELLHVLIKNSRRL</sequence>
<proteinExistence type="predicted"/>
<dbReference type="Proteomes" id="UP000887574">
    <property type="component" value="Unplaced"/>
</dbReference>
<evidence type="ECO:0000313" key="1">
    <source>
        <dbReference type="Proteomes" id="UP000887574"/>
    </source>
</evidence>